<reference evidence="7" key="1">
    <citation type="journal article" date="2023" name="Commun. Biol.">
        <title>Genome analysis of Parmales, the sister group of diatoms, reveals the evolutionary specialization of diatoms from phago-mixotrophs to photoautotrophs.</title>
        <authorList>
            <person name="Ban H."/>
            <person name="Sato S."/>
            <person name="Yoshikawa S."/>
            <person name="Yamada K."/>
            <person name="Nakamura Y."/>
            <person name="Ichinomiya M."/>
            <person name="Sato N."/>
            <person name="Blanc-Mathieu R."/>
            <person name="Endo H."/>
            <person name="Kuwata A."/>
            <person name="Ogata H."/>
        </authorList>
    </citation>
    <scope>NUCLEOTIDE SEQUENCE [LARGE SCALE GENOMIC DNA]</scope>
</reference>
<keyword evidence="2 4" id="KW-0863">Zinc-finger</keyword>
<dbReference type="Proteomes" id="UP001162640">
    <property type="component" value="Unassembled WGS sequence"/>
</dbReference>
<evidence type="ECO:0000313" key="6">
    <source>
        <dbReference type="EMBL" id="GMH80343.1"/>
    </source>
</evidence>
<dbReference type="AlphaFoldDB" id="A0A9W7EIM5"/>
<sequence length="90" mass="10154">MRDDPSKIGVIANGWTRGGSGSEEDIVPVDFSDSSAHKQISWELLVTLCECGCGEDAELKCLNCKKVYYMDKKCQKRNWKDHKKICVNVN</sequence>
<dbReference type="Pfam" id="PF01753">
    <property type="entry name" value="zf-MYND"/>
    <property type="match status" value="1"/>
</dbReference>
<evidence type="ECO:0000256" key="4">
    <source>
        <dbReference type="PROSITE-ProRule" id="PRU00134"/>
    </source>
</evidence>
<name>A0A9W7EIM5_9STRA</name>
<organism evidence="6 7">
    <name type="scientific">Triparma laevis f. inornata</name>
    <dbReference type="NCBI Taxonomy" id="1714386"/>
    <lineage>
        <taxon>Eukaryota</taxon>
        <taxon>Sar</taxon>
        <taxon>Stramenopiles</taxon>
        <taxon>Ochrophyta</taxon>
        <taxon>Bolidophyceae</taxon>
        <taxon>Parmales</taxon>
        <taxon>Triparmaceae</taxon>
        <taxon>Triparma</taxon>
    </lineage>
</organism>
<keyword evidence="3" id="KW-0862">Zinc</keyword>
<dbReference type="Gene3D" id="6.10.140.2220">
    <property type="match status" value="1"/>
</dbReference>
<dbReference type="PROSITE" id="PS50865">
    <property type="entry name" value="ZF_MYND_2"/>
    <property type="match status" value="1"/>
</dbReference>
<dbReference type="GO" id="GO:0008270">
    <property type="term" value="F:zinc ion binding"/>
    <property type="evidence" value="ECO:0007669"/>
    <property type="project" value="UniProtKB-KW"/>
</dbReference>
<evidence type="ECO:0000256" key="1">
    <source>
        <dbReference type="ARBA" id="ARBA00022723"/>
    </source>
</evidence>
<evidence type="ECO:0000259" key="5">
    <source>
        <dbReference type="PROSITE" id="PS50865"/>
    </source>
</evidence>
<evidence type="ECO:0000256" key="2">
    <source>
        <dbReference type="ARBA" id="ARBA00022771"/>
    </source>
</evidence>
<dbReference type="SUPFAM" id="SSF144232">
    <property type="entry name" value="HIT/MYND zinc finger-like"/>
    <property type="match status" value="1"/>
</dbReference>
<evidence type="ECO:0000256" key="3">
    <source>
        <dbReference type="ARBA" id="ARBA00022833"/>
    </source>
</evidence>
<keyword evidence="1" id="KW-0479">Metal-binding</keyword>
<evidence type="ECO:0000313" key="7">
    <source>
        <dbReference type="Proteomes" id="UP001162640"/>
    </source>
</evidence>
<feature type="domain" description="MYND-type" evidence="5">
    <location>
        <begin position="48"/>
        <end position="86"/>
    </location>
</feature>
<dbReference type="EMBL" id="BLQM01000280">
    <property type="protein sequence ID" value="GMH80343.1"/>
    <property type="molecule type" value="Genomic_DNA"/>
</dbReference>
<protein>
    <recommendedName>
        <fullName evidence="5">MYND-type domain-containing protein</fullName>
    </recommendedName>
</protein>
<gene>
    <name evidence="6" type="ORF">TL16_g08510</name>
</gene>
<proteinExistence type="predicted"/>
<comment type="caution">
    <text evidence="6">The sequence shown here is derived from an EMBL/GenBank/DDBJ whole genome shotgun (WGS) entry which is preliminary data.</text>
</comment>
<accession>A0A9W7EIM5</accession>
<dbReference type="InterPro" id="IPR002893">
    <property type="entry name" value="Znf_MYND"/>
</dbReference>